<dbReference type="Proteomes" id="UP000683442">
    <property type="component" value="Chromosome"/>
</dbReference>
<gene>
    <name evidence="1" type="ORF">KQ249_13980</name>
</gene>
<dbReference type="InterPro" id="IPR015919">
    <property type="entry name" value="Cadherin-like_sf"/>
</dbReference>
<name>A0ABX8IJS7_9GAMM</name>
<reference evidence="1 2" key="1">
    <citation type="submission" date="2021-06" db="EMBL/GenBank/DDBJ databases">
        <title>Microbial metabolic specificity influences pelagic lipid remineralization.</title>
        <authorList>
            <person name="Behrendt L."/>
            <person name="Hunter J.E."/>
            <person name="Alcolombri U."/>
            <person name="Smriga S."/>
            <person name="Mincer T."/>
            <person name="Lowenstein D.P."/>
            <person name="Peaudecerf F.J."/>
            <person name="Fernandez V.I."/>
            <person name="Fredricks H."/>
            <person name="Almblad H."/>
            <person name="Harrison J.J."/>
            <person name="Stocker R."/>
            <person name="Van Mooy B.A.S."/>
        </authorList>
    </citation>
    <scope>NUCLEOTIDE SEQUENCE [LARGE SCALE GENOMIC DNA]</scope>
    <source>
        <strain evidence="1 2">HP15-B</strain>
    </source>
</reference>
<dbReference type="RefSeq" id="WP_014577324.1">
    <property type="nucleotide sequence ID" value="NZ_CP076686.1"/>
</dbReference>
<protein>
    <recommendedName>
        <fullName evidence="3">Dystroglycan-type cadherin-like domain-containing protein</fullName>
    </recommendedName>
</protein>
<evidence type="ECO:0000313" key="2">
    <source>
        <dbReference type="Proteomes" id="UP000683442"/>
    </source>
</evidence>
<dbReference type="EMBL" id="CP076686">
    <property type="protein sequence ID" value="QWV11792.1"/>
    <property type="molecule type" value="Genomic_DNA"/>
</dbReference>
<dbReference type="SUPFAM" id="SSF49313">
    <property type="entry name" value="Cadherin-like"/>
    <property type="match status" value="1"/>
</dbReference>
<evidence type="ECO:0008006" key="3">
    <source>
        <dbReference type="Google" id="ProtNLM"/>
    </source>
</evidence>
<evidence type="ECO:0000313" key="1">
    <source>
        <dbReference type="EMBL" id="QWV11792.1"/>
    </source>
</evidence>
<sequence>MELITGGISGAYLQTGYIGPFVGAPAVVSVDSDNAVNQYQLVLVDVSGFSESISSVTLNSVACAVAENDPTDDQIQVRIPGTLATGTYSMVVSGATETATITGISYTQTHPYTSPVGSVDSNSLFSSPVLITAGTYHRIVSGPSNGTLDAATAEADDLWGNDVADIYTPDSGFTGEDTVAIEVLFDDGTTDTITATITVEAQVDIDPDAFTVDPLTNQALDQWVEFPAIEVTGIDAGEEIAVSVTGTDVQYAVDAGAGFAGFTAATTNVQLGYLVKPRIRTANGFEVERTGSIAIGSQSSGLSATTRAAVLPTLDSALPDLNLGQGDAVSVDLDNYFSGASSYGLSGLPANSGLEFDGSVLSGTTNVDDIEASPFTLVATAYSADGSIQDSFDVTVVDDIAPAVTVNPLTTLDTTPVASGSAGDATSLTLDVEGVDVTHSSTYSPIISSGSWIQQLNELAIGTYTMTATGVDDAGNETVVSATLKVVEQIATSPRGLFQPLFRSLTGSVNQTLFR</sequence>
<keyword evidence="2" id="KW-1185">Reference proteome</keyword>
<organism evidence="1 2">
    <name type="scientific">Marinobacter adhaerens</name>
    <dbReference type="NCBI Taxonomy" id="1033846"/>
    <lineage>
        <taxon>Bacteria</taxon>
        <taxon>Pseudomonadati</taxon>
        <taxon>Pseudomonadota</taxon>
        <taxon>Gammaproteobacteria</taxon>
        <taxon>Pseudomonadales</taxon>
        <taxon>Marinobacteraceae</taxon>
        <taxon>Marinobacter</taxon>
    </lineage>
</organism>
<dbReference type="GeneID" id="78560564"/>
<proteinExistence type="predicted"/>
<accession>A0ABX8IJS7</accession>